<organism evidence="2 3">
    <name type="scientific">Myxococcus xanthus</name>
    <dbReference type="NCBI Taxonomy" id="34"/>
    <lineage>
        <taxon>Bacteria</taxon>
        <taxon>Pseudomonadati</taxon>
        <taxon>Myxococcota</taxon>
        <taxon>Myxococcia</taxon>
        <taxon>Myxococcales</taxon>
        <taxon>Cystobacterineae</taxon>
        <taxon>Myxococcaceae</taxon>
        <taxon>Myxococcus</taxon>
    </lineage>
</organism>
<dbReference type="AlphaFoldDB" id="A0A7Y4MPZ8"/>
<accession>A0A7Y4MPZ8</accession>
<dbReference type="PROSITE" id="PS51781">
    <property type="entry name" value="SH3B"/>
    <property type="match status" value="1"/>
</dbReference>
<comment type="caution">
    <text evidence="2">The sequence shown here is derived from an EMBL/GenBank/DDBJ whole genome shotgun (WGS) entry which is preliminary data.</text>
</comment>
<proteinExistence type="predicted"/>
<feature type="domain" description="SH3b" evidence="1">
    <location>
        <begin position="31"/>
        <end position="104"/>
    </location>
</feature>
<evidence type="ECO:0000259" key="1">
    <source>
        <dbReference type="PROSITE" id="PS51781"/>
    </source>
</evidence>
<dbReference type="InterPro" id="IPR003646">
    <property type="entry name" value="SH3-like_bac-type"/>
</dbReference>
<dbReference type="EMBL" id="JABFNT010000014">
    <property type="protein sequence ID" value="NOJ77940.1"/>
    <property type="molecule type" value="Genomic_DNA"/>
</dbReference>
<reference evidence="2 3" key="1">
    <citation type="submission" date="2020-05" db="EMBL/GenBank/DDBJ databases">
        <authorList>
            <person name="Whitworth D."/>
        </authorList>
    </citation>
    <scope>NUCLEOTIDE SEQUENCE [LARGE SCALE GENOMIC DNA]</scope>
    <source>
        <strain evidence="2 3">AM005</strain>
    </source>
</reference>
<evidence type="ECO:0000313" key="2">
    <source>
        <dbReference type="EMBL" id="NOJ77940.1"/>
    </source>
</evidence>
<protein>
    <submittedName>
        <fullName evidence="2">SH3 domain-containing protein</fullName>
    </submittedName>
</protein>
<dbReference type="Proteomes" id="UP000533080">
    <property type="component" value="Unassembled WGS sequence"/>
</dbReference>
<gene>
    <name evidence="2" type="ORF">HNV28_06220</name>
</gene>
<sequence>MSGAERSRGDMGMKTRVAWTTALLALAIPAGASAVKVGEPLYVKAKNTRVQASPSGSDNAVAVLQPGERVTWGGADAKHKQWHRVTTATGKKGFVFQTNLSTTPPNMELVTQGNGTQQVDPKKFVASGAAVKALSPGAEQYGKDKGGDHGKAVQDIKALETLAKSVSTADIAAHVTAVGLFPVVGASDTVAKAGTNKRSGNR</sequence>
<name>A0A7Y4MPZ8_MYXXA</name>
<dbReference type="Gene3D" id="2.30.30.40">
    <property type="entry name" value="SH3 Domains"/>
    <property type="match status" value="1"/>
</dbReference>
<evidence type="ECO:0000313" key="3">
    <source>
        <dbReference type="Proteomes" id="UP000533080"/>
    </source>
</evidence>